<dbReference type="Proteomes" id="UP000176865">
    <property type="component" value="Unassembled WGS sequence"/>
</dbReference>
<comment type="caution">
    <text evidence="3">The sequence shown here is derived from an EMBL/GenBank/DDBJ whole genome shotgun (WGS) entry which is preliminary data.</text>
</comment>
<evidence type="ECO:0000313" key="3">
    <source>
        <dbReference type="EMBL" id="OGD69526.1"/>
    </source>
</evidence>
<dbReference type="Pfam" id="PF20803">
    <property type="entry name" value="PaaX_M"/>
    <property type="match status" value="1"/>
</dbReference>
<sequence length="183" mass="21567">MKHINVQKVILNTIAVAGLIGVAVLAPNALQVVKQFTPKKKKWTRETYYMNDSIENLLEKGLIEKVRKGNTEFIKLTKKGGELSARYELGDLEIEKPKKWDKKWRVIIFDISENKKSLRDLLRLNLNRLGFVKLQNSVWVFPYECEELIFLLKTKFFIDSDVLYMEVNRIENEKWLKEFFGLN</sequence>
<dbReference type="GO" id="GO:0006351">
    <property type="term" value="P:DNA-templated transcription"/>
    <property type="evidence" value="ECO:0007669"/>
    <property type="project" value="TreeGrafter"/>
</dbReference>
<dbReference type="AlphaFoldDB" id="A0A1F5EQK0"/>
<reference evidence="3 4" key="1">
    <citation type="journal article" date="2016" name="Nat. Commun.">
        <title>Thousands of microbial genomes shed light on interconnected biogeochemical processes in an aquifer system.</title>
        <authorList>
            <person name="Anantharaman K."/>
            <person name="Brown C.T."/>
            <person name="Hug L.A."/>
            <person name="Sharon I."/>
            <person name="Castelle C.J."/>
            <person name="Probst A.J."/>
            <person name="Thomas B.C."/>
            <person name="Singh A."/>
            <person name="Wilkins M.J."/>
            <person name="Karaoz U."/>
            <person name="Brodie E.L."/>
            <person name="Williams K.H."/>
            <person name="Hubbard S.S."/>
            <person name="Banfield J.F."/>
        </authorList>
    </citation>
    <scope>NUCLEOTIDE SEQUENCE [LARGE SCALE GENOMIC DNA]</scope>
</reference>
<evidence type="ECO:0000259" key="2">
    <source>
        <dbReference type="Pfam" id="PF20803"/>
    </source>
</evidence>
<dbReference type="InterPro" id="IPR048846">
    <property type="entry name" value="PaaX-like_central"/>
</dbReference>
<keyword evidence="1" id="KW-1133">Transmembrane helix</keyword>
<evidence type="ECO:0000313" key="4">
    <source>
        <dbReference type="Proteomes" id="UP000176865"/>
    </source>
</evidence>
<organism evidence="3 4">
    <name type="scientific">Candidatus Campbellbacteria bacterium RIFCSPLOWO2_01_FULL_34_15</name>
    <dbReference type="NCBI Taxonomy" id="1797579"/>
    <lineage>
        <taxon>Bacteria</taxon>
        <taxon>Candidatus Campbelliibacteriota</taxon>
    </lineage>
</organism>
<keyword evidence="1" id="KW-0812">Transmembrane</keyword>
<proteinExistence type="predicted"/>
<gene>
    <name evidence="3" type="ORF">A2996_03620</name>
</gene>
<feature type="transmembrane region" description="Helical" evidence="1">
    <location>
        <begin position="9"/>
        <end position="30"/>
    </location>
</feature>
<feature type="domain" description="Transcriptional repressor PaaX-like central Cas2-like" evidence="2">
    <location>
        <begin position="98"/>
        <end position="169"/>
    </location>
</feature>
<accession>A0A1F5EQK0</accession>
<name>A0A1F5EQK0_9BACT</name>
<dbReference type="STRING" id="1797579.A2996_03620"/>
<dbReference type="EMBL" id="MFAB01000001">
    <property type="protein sequence ID" value="OGD69526.1"/>
    <property type="molecule type" value="Genomic_DNA"/>
</dbReference>
<keyword evidence="1" id="KW-0472">Membrane</keyword>
<protein>
    <recommendedName>
        <fullName evidence="2">Transcriptional repressor PaaX-like central Cas2-like domain-containing protein</fullName>
    </recommendedName>
</protein>
<dbReference type="PANTHER" id="PTHR30319:SF1">
    <property type="entry name" value="TRANSCRIPTIONAL REPRESSOR PAAX"/>
    <property type="match status" value="1"/>
</dbReference>
<dbReference type="PANTHER" id="PTHR30319">
    <property type="entry name" value="PHENYLACETIC ACID REGULATOR-RELATED TRANSCRIPTIONAL REPRESSOR"/>
    <property type="match status" value="1"/>
</dbReference>
<dbReference type="Gene3D" id="3.30.70.2650">
    <property type="match status" value="1"/>
</dbReference>
<evidence type="ECO:0000256" key="1">
    <source>
        <dbReference type="SAM" id="Phobius"/>
    </source>
</evidence>